<dbReference type="InterPro" id="IPR001155">
    <property type="entry name" value="OxRdtase_FMN_N"/>
</dbReference>
<evidence type="ECO:0000259" key="3">
    <source>
        <dbReference type="Pfam" id="PF00724"/>
    </source>
</evidence>
<evidence type="ECO:0000256" key="1">
    <source>
        <dbReference type="ARBA" id="ARBA00022630"/>
    </source>
</evidence>
<dbReference type="InterPro" id="IPR051799">
    <property type="entry name" value="NADH_flavin_oxidoreductase"/>
</dbReference>
<dbReference type="EMBL" id="BJOV01000002">
    <property type="protein sequence ID" value="GEE00756.1"/>
    <property type="molecule type" value="Genomic_DNA"/>
</dbReference>
<sequence length="423" mass="45442">MITPATPLQIGQMVVDGRLYKSATSETRASDDGFVTNDLLDFYRPMITAGTPLIVTGSLFVSRQGKSAGRQAGIDDDDKIAGLAQWAELAHSGRTKLIAQLNHGGRQIAKALPGERIVSASNIREPLYGSKPVPLRRDEIPAVVQSFAEAARRAVEAGMDGVQIHAAHGYLLSQFLTPHTNRRNDDYGGPLDNRARLLLEVLGAVRASVGDSYPILVKLNGTDDLPLRRAADTGELLQVARWLQDDGADAIEISRGHYESWPGMVQGNYRGFLVNSVTRGPLASSSRLRKSMIFAASPVVERVAGRLRPPVEGFNLGHAAEVAEALTIPVICVGGFHSKEGIGHAVGSGMVDAVSAARAFIADPFLYRNVVSTPNEHRPVCGYCNLCIASFSTTRIDCGSPDIRTLRDVMIRQDAGEPTATPD</sequence>
<accession>A0A7I9V9K7</accession>
<proteinExistence type="predicted"/>
<evidence type="ECO:0000313" key="4">
    <source>
        <dbReference type="EMBL" id="GEE00756.1"/>
    </source>
</evidence>
<reference evidence="6" key="2">
    <citation type="journal article" date="2020" name="Int. J. Syst. Evol. Microbiol.">
        <title>Gordonia crocea sp. nov. and Gordonia spumicola sp. nov. isolated from sludge of a wastewater treatment plant.</title>
        <authorList>
            <person name="Tamura T."/>
            <person name="Saito S."/>
            <person name="Hamada M."/>
            <person name="Kang Y."/>
            <person name="Hoshino Y."/>
            <person name="Gonoi T."/>
            <person name="Mikami Y."/>
            <person name="Yaguchi T."/>
        </authorList>
    </citation>
    <scope>NUCLEOTIDE SEQUENCE</scope>
    <source>
        <strain evidence="6">NBRC 107696</strain>
    </source>
</reference>
<dbReference type="InterPro" id="IPR013785">
    <property type="entry name" value="Aldolase_TIM"/>
</dbReference>
<dbReference type="SUPFAM" id="SSF51395">
    <property type="entry name" value="FMN-linked oxidoreductases"/>
    <property type="match status" value="1"/>
</dbReference>
<dbReference type="EMBL" id="BJOV01000003">
    <property type="protein sequence ID" value="GEE01771.1"/>
    <property type="molecule type" value="Genomic_DNA"/>
</dbReference>
<dbReference type="OrthoDB" id="3169239at2"/>
<evidence type="ECO:0000313" key="5">
    <source>
        <dbReference type="EMBL" id="GEE00767.1"/>
    </source>
</evidence>
<comment type="caution">
    <text evidence="6">The sequence shown here is derived from an EMBL/GenBank/DDBJ whole genome shotgun (WGS) entry which is preliminary data.</text>
</comment>
<dbReference type="GO" id="GO:0010181">
    <property type="term" value="F:FMN binding"/>
    <property type="evidence" value="ECO:0007669"/>
    <property type="project" value="InterPro"/>
</dbReference>
<keyword evidence="7" id="KW-1185">Reference proteome</keyword>
<evidence type="ECO:0000256" key="2">
    <source>
        <dbReference type="ARBA" id="ARBA00023002"/>
    </source>
</evidence>
<evidence type="ECO:0000313" key="7">
    <source>
        <dbReference type="Proteomes" id="UP000444960"/>
    </source>
</evidence>
<dbReference type="GO" id="GO:0016491">
    <property type="term" value="F:oxidoreductase activity"/>
    <property type="evidence" value="ECO:0007669"/>
    <property type="project" value="UniProtKB-KW"/>
</dbReference>
<protein>
    <submittedName>
        <fullName evidence="6">NADH oxidase</fullName>
    </submittedName>
</protein>
<keyword evidence="1" id="KW-0285">Flavoprotein</keyword>
<keyword evidence="2" id="KW-0560">Oxidoreductase</keyword>
<dbReference type="Gene3D" id="3.20.20.70">
    <property type="entry name" value="Aldolase class I"/>
    <property type="match status" value="1"/>
</dbReference>
<name>A0A7I9V9K7_9ACTN</name>
<dbReference type="PANTHER" id="PTHR43656:SF2">
    <property type="entry name" value="BINDING OXIDOREDUCTASE, PUTATIVE (AFU_ORTHOLOGUE AFUA_2G08260)-RELATED"/>
    <property type="match status" value="1"/>
</dbReference>
<dbReference type="Pfam" id="PF00724">
    <property type="entry name" value="Oxidored_FMN"/>
    <property type="match status" value="1"/>
</dbReference>
<dbReference type="PANTHER" id="PTHR43656">
    <property type="entry name" value="BINDING OXIDOREDUCTASE, PUTATIVE (AFU_ORTHOLOGUE AFUA_2G08260)-RELATED"/>
    <property type="match status" value="1"/>
</dbReference>
<evidence type="ECO:0000313" key="6">
    <source>
        <dbReference type="EMBL" id="GEE01771.1"/>
    </source>
</evidence>
<organism evidence="6 7">
    <name type="scientific">Gordonia spumicola</name>
    <dbReference type="NCBI Taxonomy" id="589161"/>
    <lineage>
        <taxon>Bacteria</taxon>
        <taxon>Bacillati</taxon>
        <taxon>Actinomycetota</taxon>
        <taxon>Actinomycetes</taxon>
        <taxon>Mycobacteriales</taxon>
        <taxon>Gordoniaceae</taxon>
        <taxon>Gordonia</taxon>
    </lineage>
</organism>
<gene>
    <name evidence="4" type="ORF">nbrc107696_12020</name>
    <name evidence="5" type="ORF">nbrc107696_12130</name>
    <name evidence="6" type="ORF">nbrc107696_22170</name>
</gene>
<dbReference type="RefSeq" id="WP_161894599.1">
    <property type="nucleotide sequence ID" value="NZ_BJOV01000002.1"/>
</dbReference>
<reference evidence="7" key="1">
    <citation type="submission" date="2019-06" db="EMBL/GenBank/DDBJ databases">
        <title>Gordonia isolated from sludge of a wastewater treatment plant.</title>
        <authorList>
            <person name="Tamura T."/>
            <person name="Aoyama K."/>
            <person name="Kang Y."/>
            <person name="Saito S."/>
            <person name="Akiyama N."/>
            <person name="Yazawa K."/>
            <person name="Gonoi T."/>
            <person name="Mikami Y."/>
        </authorList>
    </citation>
    <scope>NUCLEOTIDE SEQUENCE [LARGE SCALE GENOMIC DNA]</scope>
    <source>
        <strain evidence="7">NBRC 107696</strain>
    </source>
</reference>
<feature type="domain" description="NADH:flavin oxidoreductase/NADH oxidase N-terminal" evidence="3">
    <location>
        <begin position="6"/>
        <end position="258"/>
    </location>
</feature>
<dbReference type="EMBL" id="BJOV01000002">
    <property type="protein sequence ID" value="GEE00767.1"/>
    <property type="molecule type" value="Genomic_DNA"/>
</dbReference>
<dbReference type="CDD" id="cd02803">
    <property type="entry name" value="OYE_like_FMN_family"/>
    <property type="match status" value="1"/>
</dbReference>
<dbReference type="Proteomes" id="UP000444960">
    <property type="component" value="Unassembled WGS sequence"/>
</dbReference>
<dbReference type="AlphaFoldDB" id="A0A7I9V9K7"/>